<evidence type="ECO:0000313" key="1">
    <source>
        <dbReference type="EMBL" id="MBB3859638.1"/>
    </source>
</evidence>
<dbReference type="InterPro" id="IPR027417">
    <property type="entry name" value="P-loop_NTPase"/>
</dbReference>
<dbReference type="CDD" id="cd00267">
    <property type="entry name" value="ABC_ATPase"/>
    <property type="match status" value="1"/>
</dbReference>
<comment type="caution">
    <text evidence="1">The sequence shown here is derived from an EMBL/GenBank/DDBJ whole genome shotgun (WGS) entry which is preliminary data.</text>
</comment>
<dbReference type="RefSeq" id="WP_183611847.1">
    <property type="nucleotide sequence ID" value="NZ_JACICY010000001.1"/>
</dbReference>
<dbReference type="Proteomes" id="UP000562395">
    <property type="component" value="Unassembled WGS sequence"/>
</dbReference>
<dbReference type="SUPFAM" id="SSF52540">
    <property type="entry name" value="P-loop containing nucleoside triphosphate hydrolases"/>
    <property type="match status" value="1"/>
</dbReference>
<keyword evidence="2" id="KW-1185">Reference proteome</keyword>
<dbReference type="AlphaFoldDB" id="A0A7W6EUV0"/>
<protein>
    <submittedName>
        <fullName evidence="1">ABC-type lipoprotein export system ATPase subunit</fullName>
    </submittedName>
</protein>
<keyword evidence="1" id="KW-0449">Lipoprotein</keyword>
<organism evidence="1 2">
    <name type="scientific">Novosphingobium hassiacum</name>
    <dbReference type="NCBI Taxonomy" id="173676"/>
    <lineage>
        <taxon>Bacteria</taxon>
        <taxon>Pseudomonadati</taxon>
        <taxon>Pseudomonadota</taxon>
        <taxon>Alphaproteobacteria</taxon>
        <taxon>Sphingomonadales</taxon>
        <taxon>Sphingomonadaceae</taxon>
        <taxon>Novosphingobium</taxon>
    </lineage>
</organism>
<proteinExistence type="predicted"/>
<evidence type="ECO:0000313" key="2">
    <source>
        <dbReference type="Proteomes" id="UP000562395"/>
    </source>
</evidence>
<accession>A0A7W6EUV0</accession>
<reference evidence="1 2" key="1">
    <citation type="submission" date="2020-08" db="EMBL/GenBank/DDBJ databases">
        <title>Genomic Encyclopedia of Type Strains, Phase IV (KMG-IV): sequencing the most valuable type-strain genomes for metagenomic binning, comparative biology and taxonomic classification.</title>
        <authorList>
            <person name="Goeker M."/>
        </authorList>
    </citation>
    <scope>NUCLEOTIDE SEQUENCE [LARGE SCALE GENOMIC DNA]</scope>
    <source>
        <strain evidence="1 2">DSM 14552</strain>
    </source>
</reference>
<name>A0A7W6EUV0_9SPHN</name>
<sequence>MAASLCLPPDPEQPGRQVIVDHAFAPGLVTLITPYDASTKALLRTLALRTSPSSGSLNLGPLDLLDRFDLGRRVGTRVGQLAAGSAEAVGIAAALCVLPRILLIDDVTRHMGAQLAGRVMLAVRHQARKRGMIVIAASTDRVVEDFADTRLALDT</sequence>
<dbReference type="EMBL" id="JACICY010000001">
    <property type="protein sequence ID" value="MBB3859638.1"/>
    <property type="molecule type" value="Genomic_DNA"/>
</dbReference>
<gene>
    <name evidence="1" type="ORF">GGQ88_000878</name>
</gene>
<dbReference type="Gene3D" id="3.40.50.300">
    <property type="entry name" value="P-loop containing nucleotide triphosphate hydrolases"/>
    <property type="match status" value="1"/>
</dbReference>